<keyword evidence="2" id="KW-1185">Reference proteome</keyword>
<evidence type="ECO:0000313" key="2">
    <source>
        <dbReference type="Proteomes" id="UP001600888"/>
    </source>
</evidence>
<evidence type="ECO:0000313" key="1">
    <source>
        <dbReference type="EMBL" id="KAL2291745.1"/>
    </source>
</evidence>
<proteinExistence type="predicted"/>
<sequence length="110" mass="12622">MSQHQPQPQPQRLLGQVIDEDHHDLDQFYSDHEMTHGSVCMIVTVSQPTSAKIQESTQTQTEKKQTNIAYRIHRGQQCAAITPRIYTCWPSTDSPSHSSFHAYMHTRETS</sequence>
<gene>
    <name evidence="1" type="ORF">FJTKL_11943</name>
</gene>
<accession>A0ABR4FB55</accession>
<name>A0ABR4FB55_9PEZI</name>
<protein>
    <submittedName>
        <fullName evidence="1">Uncharacterized protein</fullName>
    </submittedName>
</protein>
<dbReference type="EMBL" id="JBAWTH010000005">
    <property type="protein sequence ID" value="KAL2291745.1"/>
    <property type="molecule type" value="Genomic_DNA"/>
</dbReference>
<organism evidence="1 2">
    <name type="scientific">Diaporthe vaccinii</name>
    <dbReference type="NCBI Taxonomy" id="105482"/>
    <lineage>
        <taxon>Eukaryota</taxon>
        <taxon>Fungi</taxon>
        <taxon>Dikarya</taxon>
        <taxon>Ascomycota</taxon>
        <taxon>Pezizomycotina</taxon>
        <taxon>Sordariomycetes</taxon>
        <taxon>Sordariomycetidae</taxon>
        <taxon>Diaporthales</taxon>
        <taxon>Diaporthaceae</taxon>
        <taxon>Diaporthe</taxon>
        <taxon>Diaporthe eres species complex</taxon>
    </lineage>
</organism>
<dbReference type="Proteomes" id="UP001600888">
    <property type="component" value="Unassembled WGS sequence"/>
</dbReference>
<comment type="caution">
    <text evidence="1">The sequence shown here is derived from an EMBL/GenBank/DDBJ whole genome shotgun (WGS) entry which is preliminary data.</text>
</comment>
<reference evidence="1 2" key="1">
    <citation type="submission" date="2024-03" db="EMBL/GenBank/DDBJ databases">
        <title>A high-quality draft genome sequence of Diaporthe vaccinii, a causative agent of upright dieback and viscid rot disease in cranberry plants.</title>
        <authorList>
            <person name="Sarrasin M."/>
            <person name="Lang B.F."/>
            <person name="Burger G."/>
        </authorList>
    </citation>
    <scope>NUCLEOTIDE SEQUENCE [LARGE SCALE GENOMIC DNA]</scope>
    <source>
        <strain evidence="1 2">IS7</strain>
    </source>
</reference>